<feature type="binding site" evidence="7">
    <location>
        <position position="84"/>
    </location>
    <ligand>
        <name>Mg(2+)</name>
        <dbReference type="ChEBI" id="CHEBI:18420"/>
        <label>1</label>
        <note>catalytic</note>
    </ligand>
</feature>
<evidence type="ECO:0000256" key="2">
    <source>
        <dbReference type="ARBA" id="ARBA00022723"/>
    </source>
</evidence>
<evidence type="ECO:0000313" key="8">
    <source>
        <dbReference type="EMBL" id="OGH68917.1"/>
    </source>
</evidence>
<feature type="binding site" evidence="7">
    <location>
        <position position="87"/>
    </location>
    <ligand>
        <name>Mg(2+)</name>
        <dbReference type="ChEBI" id="CHEBI:18420"/>
        <label>1</label>
        <note>catalytic</note>
    </ligand>
</feature>
<dbReference type="Pfam" id="PF00459">
    <property type="entry name" value="Inositol_P"/>
    <property type="match status" value="1"/>
</dbReference>
<feature type="binding site" evidence="7">
    <location>
        <position position="86"/>
    </location>
    <ligand>
        <name>Mg(2+)</name>
        <dbReference type="ChEBI" id="CHEBI:18420"/>
        <label>1</label>
        <note>catalytic</note>
    </ligand>
</feature>
<evidence type="ECO:0000256" key="7">
    <source>
        <dbReference type="PIRSR" id="PIRSR600760-2"/>
    </source>
</evidence>
<accession>A0A1F6MB79</accession>
<dbReference type="EMBL" id="MFQB01000002">
    <property type="protein sequence ID" value="OGH68917.1"/>
    <property type="molecule type" value="Genomic_DNA"/>
</dbReference>
<dbReference type="PROSITE" id="PS00630">
    <property type="entry name" value="IMP_2"/>
    <property type="match status" value="1"/>
</dbReference>
<name>A0A1F6MB79_9BACT</name>
<comment type="caution">
    <text evidence="8">The sequence shown here is derived from an EMBL/GenBank/DDBJ whole genome shotgun (WGS) entry which is preliminary data.</text>
</comment>
<evidence type="ECO:0000256" key="1">
    <source>
        <dbReference type="ARBA" id="ARBA00001625"/>
    </source>
</evidence>
<dbReference type="PROSITE" id="PS00629">
    <property type="entry name" value="IMP_1"/>
    <property type="match status" value="1"/>
</dbReference>
<dbReference type="InterPro" id="IPR020550">
    <property type="entry name" value="Inositol_monophosphatase_CS"/>
</dbReference>
<dbReference type="PANTHER" id="PTHR43028:SF5">
    <property type="entry name" value="3'(2'),5'-BISPHOSPHATE NUCLEOTIDASE 1"/>
    <property type="match status" value="1"/>
</dbReference>
<feature type="binding site" evidence="7">
    <location>
        <position position="66"/>
    </location>
    <ligand>
        <name>Mg(2+)</name>
        <dbReference type="ChEBI" id="CHEBI:18420"/>
        <label>1</label>
        <note>catalytic</note>
    </ligand>
</feature>
<dbReference type="STRING" id="1798680.A3J66_02125"/>
<comment type="catalytic activity">
    <reaction evidence="1">
        <text>adenosine 3',5'-bisphosphate + H2O = AMP + phosphate</text>
        <dbReference type="Rhea" id="RHEA:10040"/>
        <dbReference type="ChEBI" id="CHEBI:15377"/>
        <dbReference type="ChEBI" id="CHEBI:43474"/>
        <dbReference type="ChEBI" id="CHEBI:58343"/>
        <dbReference type="ChEBI" id="CHEBI:456215"/>
        <dbReference type="EC" id="3.1.3.7"/>
    </reaction>
</comment>
<evidence type="ECO:0000256" key="5">
    <source>
        <dbReference type="ARBA" id="ARBA00042530"/>
    </source>
</evidence>
<evidence type="ECO:0000313" key="9">
    <source>
        <dbReference type="Proteomes" id="UP000176282"/>
    </source>
</evidence>
<dbReference type="AlphaFoldDB" id="A0A1F6MB79"/>
<reference evidence="8 9" key="1">
    <citation type="journal article" date="2016" name="Nat. Commun.">
        <title>Thousands of microbial genomes shed light on interconnected biogeochemical processes in an aquifer system.</title>
        <authorList>
            <person name="Anantharaman K."/>
            <person name="Brown C.T."/>
            <person name="Hug L.A."/>
            <person name="Sharon I."/>
            <person name="Castelle C.J."/>
            <person name="Probst A.J."/>
            <person name="Thomas B.C."/>
            <person name="Singh A."/>
            <person name="Wilkins M.J."/>
            <person name="Karaoz U."/>
            <person name="Brodie E.L."/>
            <person name="Williams K.H."/>
            <person name="Hubbard S.S."/>
            <person name="Banfield J.F."/>
        </authorList>
    </citation>
    <scope>NUCLEOTIDE SEQUENCE [LARGE SCALE GENOMIC DNA]</scope>
</reference>
<dbReference type="InterPro" id="IPR020583">
    <property type="entry name" value="Inositol_monoP_metal-BS"/>
</dbReference>
<dbReference type="GO" id="GO:0008441">
    <property type="term" value="F:3'(2'),5'-bisphosphate nucleotidase activity"/>
    <property type="evidence" value="ECO:0007669"/>
    <property type="project" value="UniProtKB-EC"/>
</dbReference>
<dbReference type="PRINTS" id="PR00377">
    <property type="entry name" value="IMPHPHTASES"/>
</dbReference>
<dbReference type="GO" id="GO:0046872">
    <property type="term" value="F:metal ion binding"/>
    <property type="evidence" value="ECO:0007669"/>
    <property type="project" value="UniProtKB-KW"/>
</dbReference>
<dbReference type="GO" id="GO:0046854">
    <property type="term" value="P:phosphatidylinositol phosphate biosynthetic process"/>
    <property type="evidence" value="ECO:0007669"/>
    <property type="project" value="InterPro"/>
</dbReference>
<organism evidence="8 9">
    <name type="scientific">Candidatus Magasanikbacteria bacterium RIFCSPHIGHO2_02_FULL_47_14</name>
    <dbReference type="NCBI Taxonomy" id="1798680"/>
    <lineage>
        <taxon>Bacteria</taxon>
        <taxon>Candidatus Magasanikiibacteriota</taxon>
    </lineage>
</organism>
<dbReference type="PANTHER" id="PTHR43028">
    <property type="entry name" value="3'(2'),5'-BISPHOSPHATE NUCLEOTIDASE 1"/>
    <property type="match status" value="1"/>
</dbReference>
<dbReference type="SUPFAM" id="SSF56655">
    <property type="entry name" value="Carbohydrate phosphatase"/>
    <property type="match status" value="1"/>
</dbReference>
<dbReference type="Proteomes" id="UP000176282">
    <property type="component" value="Unassembled WGS sequence"/>
</dbReference>
<dbReference type="Gene3D" id="3.30.540.10">
    <property type="entry name" value="Fructose-1,6-Bisphosphatase, subunit A, domain 1"/>
    <property type="match status" value="1"/>
</dbReference>
<dbReference type="InterPro" id="IPR050725">
    <property type="entry name" value="CysQ/Inositol_MonoPase"/>
</dbReference>
<keyword evidence="3 7" id="KW-0460">Magnesium</keyword>
<proteinExistence type="predicted"/>
<protein>
    <recommendedName>
        <fullName evidence="4">3'(2'),5-bisphosphonucleoside 3'(2')-phosphohydrolase</fullName>
    </recommendedName>
    <alternativeName>
        <fullName evidence="6">3'-phosphoadenosine 5'-phosphate phosphatase</fullName>
    </alternativeName>
    <alternativeName>
        <fullName evidence="5">DPNPase</fullName>
    </alternativeName>
</protein>
<dbReference type="InterPro" id="IPR000760">
    <property type="entry name" value="Inositol_monophosphatase-like"/>
</dbReference>
<evidence type="ECO:0000256" key="6">
    <source>
        <dbReference type="ARBA" id="ARBA00044544"/>
    </source>
</evidence>
<keyword evidence="2 7" id="KW-0479">Metal-binding</keyword>
<dbReference type="CDD" id="cd01638">
    <property type="entry name" value="CysQ"/>
    <property type="match status" value="1"/>
</dbReference>
<comment type="cofactor">
    <cofactor evidence="7">
        <name>Mg(2+)</name>
        <dbReference type="ChEBI" id="CHEBI:18420"/>
    </cofactor>
</comment>
<dbReference type="Gene3D" id="3.40.190.80">
    <property type="match status" value="1"/>
</dbReference>
<evidence type="ECO:0000256" key="4">
    <source>
        <dbReference type="ARBA" id="ARBA00041694"/>
    </source>
</evidence>
<sequence length="273" mass="30320">MVSYPHVEDIIPIARKAGEEILRYYQEKYTIWDKPDHSPVTEADLAANNIILKALAGISPFPILSEETKDDLRRQQSEAIWIVDPLDGTRDFIKKTDEFAVMIGLAVAGQPVLGVVYNPARDELHYAEKGRGSFLQVGSAKPLQISVDKSHDSSDVRLVLSRSHLKPEEIELAKQFHIQTMHSCGGTGIKMGRIAEGLYDLYLNMSSGCGEWDTCAPEVILQEAGGVVTDMFGKQFLYNQENVKRVHGVIATNGIIHDKIIEGIQGYLNKNTV</sequence>
<gene>
    <name evidence="8" type="ORF">A3J66_02125</name>
</gene>
<feature type="binding site" evidence="7">
    <location>
        <position position="213"/>
    </location>
    <ligand>
        <name>Mg(2+)</name>
        <dbReference type="ChEBI" id="CHEBI:18420"/>
        <label>1</label>
        <note>catalytic</note>
    </ligand>
</feature>
<evidence type="ECO:0000256" key="3">
    <source>
        <dbReference type="ARBA" id="ARBA00022842"/>
    </source>
</evidence>